<feature type="transmembrane region" description="Helical" evidence="6">
    <location>
        <begin position="207"/>
        <end position="229"/>
    </location>
</feature>
<dbReference type="Pfam" id="PF02518">
    <property type="entry name" value="HATPase_c"/>
    <property type="match status" value="1"/>
</dbReference>
<feature type="transmembrane region" description="Helical" evidence="6">
    <location>
        <begin position="327"/>
        <end position="346"/>
    </location>
</feature>
<organism evidence="10 11">
    <name type="scientific">Marinobacter nauticus</name>
    <name type="common">Marinobacter hydrocarbonoclasticus</name>
    <name type="synonym">Marinobacter aquaeolei</name>
    <dbReference type="NCBI Taxonomy" id="2743"/>
    <lineage>
        <taxon>Bacteria</taxon>
        <taxon>Pseudomonadati</taxon>
        <taxon>Pseudomonadota</taxon>
        <taxon>Gammaproteobacteria</taxon>
        <taxon>Pseudomonadales</taxon>
        <taxon>Marinobacteraceae</taxon>
        <taxon>Marinobacter</taxon>
    </lineage>
</organism>
<name>A0A368XIA0_MARNT</name>
<feature type="transmembrane region" description="Helical" evidence="6">
    <location>
        <begin position="274"/>
        <end position="292"/>
    </location>
</feature>
<dbReference type="InterPro" id="IPR036097">
    <property type="entry name" value="HisK_dim/P_sf"/>
</dbReference>
<gene>
    <name evidence="10" type="ORF">DET61_10886</name>
</gene>
<dbReference type="InterPro" id="IPR036890">
    <property type="entry name" value="HATPase_C_sf"/>
</dbReference>
<dbReference type="InterPro" id="IPR011623">
    <property type="entry name" value="7TMR_DISM_rcpt_extracell_dom1"/>
</dbReference>
<evidence type="ECO:0000256" key="3">
    <source>
        <dbReference type="ARBA" id="ARBA00022553"/>
    </source>
</evidence>
<dbReference type="SMART" id="SM00387">
    <property type="entry name" value="HATPase_c"/>
    <property type="match status" value="1"/>
</dbReference>
<dbReference type="PROSITE" id="PS50109">
    <property type="entry name" value="HIS_KIN"/>
    <property type="match status" value="1"/>
</dbReference>
<evidence type="ECO:0000256" key="7">
    <source>
        <dbReference type="SAM" id="SignalP"/>
    </source>
</evidence>
<dbReference type="CDD" id="cd17546">
    <property type="entry name" value="REC_hyHK_CKI1_RcsC-like"/>
    <property type="match status" value="1"/>
</dbReference>
<accession>A0A368XIA0</accession>
<comment type="caution">
    <text evidence="10">The sequence shown here is derived from an EMBL/GenBank/DDBJ whole genome shotgun (WGS) entry which is preliminary data.</text>
</comment>
<keyword evidence="6" id="KW-1133">Transmembrane helix</keyword>
<dbReference type="SUPFAM" id="SSF47384">
    <property type="entry name" value="Homodimeric domain of signal transducing histidine kinase"/>
    <property type="match status" value="1"/>
</dbReference>
<dbReference type="Gene3D" id="3.30.565.10">
    <property type="entry name" value="Histidine kinase-like ATPase, C-terminal domain"/>
    <property type="match status" value="1"/>
</dbReference>
<dbReference type="InterPro" id="IPR001789">
    <property type="entry name" value="Sig_transdc_resp-reg_receiver"/>
</dbReference>
<evidence type="ECO:0000256" key="5">
    <source>
        <dbReference type="PROSITE-ProRule" id="PRU00169"/>
    </source>
</evidence>
<dbReference type="CDD" id="cd00082">
    <property type="entry name" value="HisKA"/>
    <property type="match status" value="1"/>
</dbReference>
<dbReference type="EC" id="2.7.13.3" evidence="2"/>
<dbReference type="EMBL" id="QPJI01000008">
    <property type="protein sequence ID" value="RCW67730.1"/>
    <property type="molecule type" value="Genomic_DNA"/>
</dbReference>
<dbReference type="SUPFAM" id="SSF52172">
    <property type="entry name" value="CheY-like"/>
    <property type="match status" value="1"/>
</dbReference>
<dbReference type="PANTHER" id="PTHR45339:SF1">
    <property type="entry name" value="HYBRID SIGNAL TRANSDUCTION HISTIDINE KINASE J"/>
    <property type="match status" value="1"/>
</dbReference>
<feature type="signal peptide" evidence="7">
    <location>
        <begin position="1"/>
        <end position="28"/>
    </location>
</feature>
<feature type="modified residue" description="4-aspartylphosphate" evidence="5">
    <location>
        <position position="709"/>
    </location>
</feature>
<dbReference type="InterPro" id="IPR004358">
    <property type="entry name" value="Sig_transdc_His_kin-like_C"/>
</dbReference>
<dbReference type="InterPro" id="IPR003594">
    <property type="entry name" value="HATPase_dom"/>
</dbReference>
<evidence type="ECO:0000256" key="2">
    <source>
        <dbReference type="ARBA" id="ARBA00012438"/>
    </source>
</evidence>
<dbReference type="GO" id="GO:0000155">
    <property type="term" value="F:phosphorelay sensor kinase activity"/>
    <property type="evidence" value="ECO:0007669"/>
    <property type="project" value="InterPro"/>
</dbReference>
<feature type="domain" description="Histidine kinase" evidence="8">
    <location>
        <begin position="419"/>
        <end position="638"/>
    </location>
</feature>
<evidence type="ECO:0000259" key="8">
    <source>
        <dbReference type="PROSITE" id="PS50109"/>
    </source>
</evidence>
<evidence type="ECO:0000256" key="1">
    <source>
        <dbReference type="ARBA" id="ARBA00000085"/>
    </source>
</evidence>
<dbReference type="SUPFAM" id="SSF55874">
    <property type="entry name" value="ATPase domain of HSP90 chaperone/DNA topoisomerase II/histidine kinase"/>
    <property type="match status" value="1"/>
</dbReference>
<keyword evidence="4" id="KW-0902">Two-component regulatory system</keyword>
<evidence type="ECO:0000259" key="9">
    <source>
        <dbReference type="PROSITE" id="PS50110"/>
    </source>
</evidence>
<dbReference type="AlphaFoldDB" id="A0A368XIA0"/>
<evidence type="ECO:0000313" key="10">
    <source>
        <dbReference type="EMBL" id="RCW67730.1"/>
    </source>
</evidence>
<feature type="transmembrane region" description="Helical" evidence="6">
    <location>
        <begin position="298"/>
        <end position="318"/>
    </location>
</feature>
<evidence type="ECO:0000313" key="11">
    <source>
        <dbReference type="Proteomes" id="UP000253647"/>
    </source>
</evidence>
<feature type="transmembrane region" description="Helical" evidence="6">
    <location>
        <begin position="241"/>
        <end position="262"/>
    </location>
</feature>
<evidence type="ECO:0000256" key="6">
    <source>
        <dbReference type="SAM" id="Phobius"/>
    </source>
</evidence>
<keyword evidence="6" id="KW-0812">Transmembrane</keyword>
<evidence type="ECO:0000256" key="4">
    <source>
        <dbReference type="ARBA" id="ARBA00023012"/>
    </source>
</evidence>
<dbReference type="PANTHER" id="PTHR45339">
    <property type="entry name" value="HYBRID SIGNAL TRANSDUCTION HISTIDINE KINASE J"/>
    <property type="match status" value="1"/>
</dbReference>
<dbReference type="PROSITE" id="PS50110">
    <property type="entry name" value="RESPONSE_REGULATORY"/>
    <property type="match status" value="1"/>
</dbReference>
<dbReference type="Pfam" id="PF00072">
    <property type="entry name" value="Response_reg"/>
    <property type="match status" value="1"/>
</dbReference>
<feature type="domain" description="Response regulatory" evidence="9">
    <location>
        <begin position="660"/>
        <end position="777"/>
    </location>
</feature>
<sequence length="798" mass="89437">MAKVYWRWTSLLLVILSSLALLSFSAVAAEQQGYVRNLTQTMEVFEGVWDQETPPPEKHAAWSPINHDVFTSEPREPFVWIRGRLDPTEIAEQHWLLLSPLASNAQVFIDGSPISQSPLSALDSPQQKGIPFHHLVLELPRIETASDIFIRFEANFPISTPVKIVDQTILVQEAVLHTGLSVSLASIIFALTVYNLFLFFSIRNPIYLLYVVMAISVLLYALTLTNLLSSYLGMSEEQFNWMAKTLLILIPLLSIQFISRILQLKMLFQRVDRMYRFLSLIFLCILVATPFLTLKTVAFLAAAIGIVVYLSFVPFAIIQAKNKYRPALYFLIGWIPLIIAQNITALESLSILKGSPWVMYYIPGAMSWEMALFSLALASRIKILRDERDTLQAQQIEVSENARKVLERSNHIKDDFLNAVSHELRTPLHTIQGQLDLLRETPLNPEQSDAFHLIEYANLRMTRQVGSILDFVDAQEEKLLSSPQVFEPRSLFDLLEYEFREAAKAKPLSFVFAIDDSVPGKVFLDGLMLEKVLYQLIDNAMKFTPSGGEVLIRASRQADESVLRILVSDTGPGIPDSQREKVFQAFKQGEAGLTRRYGGVGLGLPLASSLVDALDGQMRVLETSGHGTTLEVEVPYGDVHLSEPNDSDLLNLGVAAQVPRILVVEDDPGNRMILRKQLEKMGVISEGVQNGLEAIQAAINEPWDMIIMDCQMPLMDGIAATREIRLKAASNLDTPIIAVTANASESFRIKCLEAGMDDYCTKPLRMDALKQLVSLYAEKRNTERLQEQRGVRDAVADS</sequence>
<comment type="catalytic activity">
    <reaction evidence="1">
        <text>ATP + protein L-histidine = ADP + protein N-phospho-L-histidine.</text>
        <dbReference type="EC" id="2.7.13.3"/>
    </reaction>
</comment>
<dbReference type="SMART" id="SM00448">
    <property type="entry name" value="REC"/>
    <property type="match status" value="1"/>
</dbReference>
<dbReference type="Proteomes" id="UP000253647">
    <property type="component" value="Unassembled WGS sequence"/>
</dbReference>
<keyword evidence="6" id="KW-0472">Membrane</keyword>
<dbReference type="PRINTS" id="PR00344">
    <property type="entry name" value="BCTRLSENSOR"/>
</dbReference>
<dbReference type="InterPro" id="IPR003661">
    <property type="entry name" value="HisK_dim/P_dom"/>
</dbReference>
<proteinExistence type="predicted"/>
<dbReference type="Gene3D" id="3.40.50.2300">
    <property type="match status" value="1"/>
</dbReference>
<dbReference type="SMART" id="SM00388">
    <property type="entry name" value="HisKA"/>
    <property type="match status" value="1"/>
</dbReference>
<dbReference type="RefSeq" id="WP_114434644.1">
    <property type="nucleotide sequence ID" value="NZ_QPJI01000008.1"/>
</dbReference>
<feature type="transmembrane region" description="Helical" evidence="6">
    <location>
        <begin position="358"/>
        <end position="378"/>
    </location>
</feature>
<dbReference type="Pfam" id="PF07695">
    <property type="entry name" value="7TMR-DISM_7TM"/>
    <property type="match status" value="1"/>
</dbReference>
<keyword evidence="7" id="KW-0732">Signal</keyword>
<protein>
    <recommendedName>
        <fullName evidence="2">histidine kinase</fullName>
        <ecNumber evidence="2">2.7.13.3</ecNumber>
    </recommendedName>
</protein>
<dbReference type="InterPro" id="IPR005467">
    <property type="entry name" value="His_kinase_dom"/>
</dbReference>
<dbReference type="InterPro" id="IPR011006">
    <property type="entry name" value="CheY-like_superfamily"/>
</dbReference>
<feature type="transmembrane region" description="Helical" evidence="6">
    <location>
        <begin position="180"/>
        <end position="200"/>
    </location>
</feature>
<dbReference type="Gene3D" id="1.10.287.130">
    <property type="match status" value="1"/>
</dbReference>
<dbReference type="Pfam" id="PF00512">
    <property type="entry name" value="HisKA"/>
    <property type="match status" value="1"/>
</dbReference>
<feature type="chain" id="PRO_5016612787" description="histidine kinase" evidence="7">
    <location>
        <begin position="29"/>
        <end position="798"/>
    </location>
</feature>
<reference evidence="10 11" key="1">
    <citation type="submission" date="2018-07" db="EMBL/GenBank/DDBJ databases">
        <title>Freshwater and sediment microbial communities from various areas in North America, analyzing microbe dynamics in response to fracking.</title>
        <authorList>
            <person name="Lamendella R."/>
        </authorList>
    </citation>
    <scope>NUCLEOTIDE SEQUENCE [LARGE SCALE GENOMIC DNA]</scope>
    <source>
        <strain evidence="10 11">105B</strain>
    </source>
</reference>
<keyword evidence="3 5" id="KW-0597">Phosphoprotein</keyword>